<dbReference type="Gene3D" id="3.40.50.150">
    <property type="entry name" value="Vaccinia Virus protein VP39"/>
    <property type="match status" value="1"/>
</dbReference>
<dbReference type="SUPFAM" id="SSF53335">
    <property type="entry name" value="S-adenosyl-L-methionine-dependent methyltransferases"/>
    <property type="match status" value="1"/>
</dbReference>
<gene>
    <name evidence="13" type="ORF">A1O9_01911</name>
</gene>
<organism evidence="13 14">
    <name type="scientific">Exophiala aquamarina CBS 119918</name>
    <dbReference type="NCBI Taxonomy" id="1182545"/>
    <lineage>
        <taxon>Eukaryota</taxon>
        <taxon>Fungi</taxon>
        <taxon>Dikarya</taxon>
        <taxon>Ascomycota</taxon>
        <taxon>Pezizomycotina</taxon>
        <taxon>Eurotiomycetes</taxon>
        <taxon>Chaetothyriomycetidae</taxon>
        <taxon>Chaetothyriales</taxon>
        <taxon>Herpotrichiellaceae</taxon>
        <taxon>Exophiala</taxon>
    </lineage>
</organism>
<dbReference type="VEuPathDB" id="FungiDB:A1O9_01911"/>
<dbReference type="InterPro" id="IPR029063">
    <property type="entry name" value="SAM-dependent_MTases_sf"/>
</dbReference>
<evidence type="ECO:0000256" key="1">
    <source>
        <dbReference type="ARBA" id="ARBA00009059"/>
    </source>
</evidence>
<comment type="caution">
    <text evidence="13">The sequence shown here is derived from an EMBL/GenBank/DDBJ whole genome shotgun (WGS) entry which is preliminary data.</text>
</comment>
<keyword evidence="2" id="KW-0489">Methyltransferase</keyword>
<evidence type="ECO:0000256" key="3">
    <source>
        <dbReference type="ARBA" id="ARBA00022679"/>
    </source>
</evidence>
<dbReference type="GeneID" id="25276857"/>
<keyword evidence="14" id="KW-1185">Reference proteome</keyword>
<dbReference type="AlphaFoldDB" id="A0A072PKF6"/>
<evidence type="ECO:0000256" key="6">
    <source>
        <dbReference type="ARBA" id="ARBA00039449"/>
    </source>
</evidence>
<evidence type="ECO:0000256" key="9">
    <source>
        <dbReference type="ARBA" id="ARBA00047885"/>
    </source>
</evidence>
<dbReference type="EC" id="2.1.1.244" evidence="5"/>
<dbReference type="GO" id="GO:0071885">
    <property type="term" value="F:N-terminal protein N-methyltransferase activity"/>
    <property type="evidence" value="ECO:0007669"/>
    <property type="project" value="UniProtKB-EC"/>
</dbReference>
<feature type="binding site" evidence="11">
    <location>
        <position position="108"/>
    </location>
    <ligand>
        <name>S-adenosyl-L-methionine</name>
        <dbReference type="ChEBI" id="CHEBI:59789"/>
    </ligand>
</feature>
<dbReference type="Pfam" id="PF05891">
    <property type="entry name" value="Methyltransf_PK"/>
    <property type="match status" value="2"/>
</dbReference>
<protein>
    <recommendedName>
        <fullName evidence="6">Alpha N-terminal protein methyltransferase 1</fullName>
        <ecNumber evidence="5">2.1.1.244</ecNumber>
    </recommendedName>
    <alternativeName>
        <fullName evidence="7">X-Pro-Lys N-terminal protein methyltransferase 1</fullName>
    </alternativeName>
</protein>
<evidence type="ECO:0000256" key="8">
    <source>
        <dbReference type="ARBA" id="ARBA00047306"/>
    </source>
</evidence>
<comment type="catalytic activity">
    <reaction evidence="8">
        <text>N-terminal L-seryl-L-prolyl-L-lysyl-[protein] + 3 S-adenosyl-L-methionine = N-terminal N,N,N-trimethyl-L-seryl-L-prolyl-L-lysyl-[protein] + 3 S-adenosyl-L-homocysteine + 3 H(+)</text>
        <dbReference type="Rhea" id="RHEA:54724"/>
        <dbReference type="Rhea" id="RHEA-COMP:13789"/>
        <dbReference type="Rhea" id="RHEA-COMP:13973"/>
        <dbReference type="ChEBI" id="CHEBI:15378"/>
        <dbReference type="ChEBI" id="CHEBI:57856"/>
        <dbReference type="ChEBI" id="CHEBI:59789"/>
        <dbReference type="ChEBI" id="CHEBI:138061"/>
        <dbReference type="ChEBI" id="CHEBI:138317"/>
        <dbReference type="EC" id="2.1.1.244"/>
    </reaction>
</comment>
<sequence>MSSQSAPASETEGNDEPQLSTSAQLAYWESISVDVNGMLGGYPQISRVDIQFSRIFLAKIRRLYNKKDNPSTATTRSTRSGISDTAHASEYQGYAFSHALEAGAGIGRVTLQLLAPLCAKIDIIEPIQRFTDILTAPTSLLVKDGQLERVWNVPLQEWSADSIPAYTSSTIARDATEQTAPKYDLIYNQWCLNHLSQTSLVTYLRALILLLDTPNGWIIVKENLSTDAFGADIFDPIDSSVTRSDGNWRAAFREAGLQLVHMELQRGFPKELRLYPVGMYALRPAQGGA</sequence>
<evidence type="ECO:0000256" key="5">
    <source>
        <dbReference type="ARBA" id="ARBA00039112"/>
    </source>
</evidence>
<dbReference type="OrthoDB" id="1298661at2759"/>
<evidence type="ECO:0000313" key="14">
    <source>
        <dbReference type="Proteomes" id="UP000027920"/>
    </source>
</evidence>
<name>A0A072PKF6_9EURO</name>
<dbReference type="InterPro" id="IPR008576">
    <property type="entry name" value="MeTrfase_NTM1"/>
</dbReference>
<evidence type="ECO:0000256" key="4">
    <source>
        <dbReference type="ARBA" id="ARBA00022691"/>
    </source>
</evidence>
<evidence type="ECO:0000256" key="7">
    <source>
        <dbReference type="ARBA" id="ARBA00043129"/>
    </source>
</evidence>
<evidence type="ECO:0000256" key="12">
    <source>
        <dbReference type="SAM" id="MobiDB-lite"/>
    </source>
</evidence>
<dbReference type="GO" id="GO:0005829">
    <property type="term" value="C:cytosol"/>
    <property type="evidence" value="ECO:0007669"/>
    <property type="project" value="EnsemblFungi"/>
</dbReference>
<dbReference type="GO" id="GO:0002181">
    <property type="term" value="P:cytoplasmic translation"/>
    <property type="evidence" value="ECO:0007669"/>
    <property type="project" value="EnsemblFungi"/>
</dbReference>
<dbReference type="GO" id="GO:0032259">
    <property type="term" value="P:methylation"/>
    <property type="evidence" value="ECO:0007669"/>
    <property type="project" value="UniProtKB-KW"/>
</dbReference>
<keyword evidence="3" id="KW-0808">Transferase</keyword>
<feature type="binding site" evidence="11">
    <location>
        <position position="189"/>
    </location>
    <ligand>
        <name>S-adenosyl-L-methionine</name>
        <dbReference type="ChEBI" id="CHEBI:59789"/>
    </ligand>
</feature>
<evidence type="ECO:0000256" key="2">
    <source>
        <dbReference type="ARBA" id="ARBA00022603"/>
    </source>
</evidence>
<feature type="binding site" evidence="11">
    <location>
        <position position="103"/>
    </location>
    <ligand>
        <name>S-adenosyl-L-methionine</name>
        <dbReference type="ChEBI" id="CHEBI:59789"/>
    </ligand>
</feature>
<comment type="similarity">
    <text evidence="1">Belongs to the methyltransferase superfamily. NTM1 family.</text>
</comment>
<dbReference type="PANTHER" id="PTHR12753">
    <property type="entry name" value="AD-003 - RELATED"/>
    <property type="match status" value="1"/>
</dbReference>
<reference evidence="13 14" key="1">
    <citation type="submission" date="2013-03" db="EMBL/GenBank/DDBJ databases">
        <title>The Genome Sequence of Exophiala aquamarina CBS 119918.</title>
        <authorList>
            <consortium name="The Broad Institute Genomics Platform"/>
            <person name="Cuomo C."/>
            <person name="de Hoog S."/>
            <person name="Gorbushina A."/>
            <person name="Walker B."/>
            <person name="Young S.K."/>
            <person name="Zeng Q."/>
            <person name="Gargeya S."/>
            <person name="Fitzgerald M."/>
            <person name="Haas B."/>
            <person name="Abouelleil A."/>
            <person name="Allen A.W."/>
            <person name="Alvarado L."/>
            <person name="Arachchi H.M."/>
            <person name="Berlin A.M."/>
            <person name="Chapman S.B."/>
            <person name="Gainer-Dewar J."/>
            <person name="Goldberg J."/>
            <person name="Griggs A."/>
            <person name="Gujja S."/>
            <person name="Hansen M."/>
            <person name="Howarth C."/>
            <person name="Imamovic A."/>
            <person name="Ireland A."/>
            <person name="Larimer J."/>
            <person name="McCowan C."/>
            <person name="Murphy C."/>
            <person name="Pearson M."/>
            <person name="Poon T.W."/>
            <person name="Priest M."/>
            <person name="Roberts A."/>
            <person name="Saif S."/>
            <person name="Shea T."/>
            <person name="Sisk P."/>
            <person name="Sykes S."/>
            <person name="Wortman J."/>
            <person name="Nusbaum C."/>
            <person name="Birren B."/>
        </authorList>
    </citation>
    <scope>NUCLEOTIDE SEQUENCE [LARGE SCALE GENOMIC DNA]</scope>
    <source>
        <strain evidence="13 14">CBS 119918</strain>
    </source>
</reference>
<feature type="region of interest" description="Disordered" evidence="12">
    <location>
        <begin position="1"/>
        <end position="20"/>
    </location>
</feature>
<dbReference type="PIRSF" id="PIRSF016958">
    <property type="entry name" value="DUF858_MeTrfase_lik"/>
    <property type="match status" value="1"/>
</dbReference>
<evidence type="ECO:0000256" key="11">
    <source>
        <dbReference type="PIRSR" id="PIRSR016958-1"/>
    </source>
</evidence>
<dbReference type="PANTHER" id="PTHR12753:SF0">
    <property type="entry name" value="ALPHA N-TERMINAL PROTEIN METHYLTRANSFERASE 1"/>
    <property type="match status" value="1"/>
</dbReference>
<feature type="binding site" evidence="11">
    <location>
        <begin position="155"/>
        <end position="156"/>
    </location>
    <ligand>
        <name>S-adenosyl-L-methionine</name>
        <dbReference type="ChEBI" id="CHEBI:59789"/>
    </ligand>
</feature>
<comment type="catalytic activity">
    <reaction evidence="10">
        <text>N-terminal L-alanyl-L-prolyl-L-lysyl-[protein] + 3 S-adenosyl-L-methionine = N-terminal N,N,N-trimethyl-L-alanyl-L-prolyl-L-lysyl-[protein] + 3 S-adenosyl-L-homocysteine + 3 H(+)</text>
        <dbReference type="Rhea" id="RHEA:54712"/>
        <dbReference type="Rhea" id="RHEA-COMP:13785"/>
        <dbReference type="Rhea" id="RHEA-COMP:13971"/>
        <dbReference type="ChEBI" id="CHEBI:15378"/>
        <dbReference type="ChEBI" id="CHEBI:57856"/>
        <dbReference type="ChEBI" id="CHEBI:59789"/>
        <dbReference type="ChEBI" id="CHEBI:138057"/>
        <dbReference type="ChEBI" id="CHEBI:138315"/>
        <dbReference type="EC" id="2.1.1.244"/>
    </reaction>
</comment>
<dbReference type="RefSeq" id="XP_013262941.1">
    <property type="nucleotide sequence ID" value="XM_013407487.1"/>
</dbReference>
<keyword evidence="4 11" id="KW-0949">S-adenosyl-L-methionine</keyword>
<evidence type="ECO:0000256" key="10">
    <source>
        <dbReference type="ARBA" id="ARBA00048167"/>
    </source>
</evidence>
<dbReference type="Proteomes" id="UP000027920">
    <property type="component" value="Unassembled WGS sequence"/>
</dbReference>
<dbReference type="HOGENOM" id="CLU_055356_2_1_1"/>
<proteinExistence type="inferred from homology"/>
<dbReference type="EMBL" id="AMGV01000002">
    <property type="protein sequence ID" value="KEF60351.1"/>
    <property type="molecule type" value="Genomic_DNA"/>
</dbReference>
<dbReference type="STRING" id="1182545.A0A072PKF6"/>
<comment type="catalytic activity">
    <reaction evidence="9">
        <text>N-terminal L-prolyl-L-prolyl-L-lysyl-[protein] + 2 S-adenosyl-L-methionine = N-terminal N,N-dimethyl-L-prolyl-L-prolyl-L-lysyl-[protein] + 2 S-adenosyl-L-homocysteine + 2 H(+)</text>
        <dbReference type="Rhea" id="RHEA:54736"/>
        <dbReference type="Rhea" id="RHEA-COMP:13787"/>
        <dbReference type="Rhea" id="RHEA-COMP:13974"/>
        <dbReference type="ChEBI" id="CHEBI:15378"/>
        <dbReference type="ChEBI" id="CHEBI:57856"/>
        <dbReference type="ChEBI" id="CHEBI:59789"/>
        <dbReference type="ChEBI" id="CHEBI:138059"/>
        <dbReference type="ChEBI" id="CHEBI:138318"/>
        <dbReference type="EC" id="2.1.1.244"/>
    </reaction>
</comment>
<evidence type="ECO:0000313" key="13">
    <source>
        <dbReference type="EMBL" id="KEF60351.1"/>
    </source>
</evidence>
<accession>A0A072PKF6</accession>